<comment type="caution">
    <text evidence="3">The sequence shown here is derived from an EMBL/GenBank/DDBJ whole genome shotgun (WGS) entry which is preliminary data.</text>
</comment>
<dbReference type="GO" id="GO:0046872">
    <property type="term" value="F:metal ion binding"/>
    <property type="evidence" value="ECO:0007669"/>
    <property type="project" value="UniProtKB-KW"/>
</dbReference>
<dbReference type="InterPro" id="IPR013096">
    <property type="entry name" value="Cupin_2"/>
</dbReference>
<dbReference type="SUPFAM" id="SSF51182">
    <property type="entry name" value="RmlC-like cupins"/>
    <property type="match status" value="1"/>
</dbReference>
<protein>
    <submittedName>
        <fullName evidence="3">Cupin</fullName>
    </submittedName>
</protein>
<dbReference type="Gene3D" id="2.60.120.10">
    <property type="entry name" value="Jelly Rolls"/>
    <property type="match status" value="1"/>
</dbReference>
<reference evidence="3 4" key="1">
    <citation type="submission" date="2015-03" db="EMBL/GenBank/DDBJ databases">
        <authorList>
            <person name="Hassan Y.I."/>
            <person name="Lepp D."/>
            <person name="Li X.-Z."/>
            <person name="Zhou T."/>
        </authorList>
    </citation>
    <scope>NUCLEOTIDE SEQUENCE [LARGE SCALE GENOMIC DNA]</scope>
    <source>
        <strain evidence="3 4">BD-c194</strain>
    </source>
</reference>
<dbReference type="Pfam" id="PF07883">
    <property type="entry name" value="Cupin_2"/>
    <property type="match status" value="1"/>
</dbReference>
<evidence type="ECO:0000256" key="1">
    <source>
        <dbReference type="ARBA" id="ARBA00022723"/>
    </source>
</evidence>
<dbReference type="InterPro" id="IPR051610">
    <property type="entry name" value="GPI/OXD"/>
</dbReference>
<dbReference type="PANTHER" id="PTHR35848">
    <property type="entry name" value="OXALATE-BINDING PROTEIN"/>
    <property type="match status" value="1"/>
</dbReference>
<dbReference type="InterPro" id="IPR011051">
    <property type="entry name" value="RmlC_Cupin_sf"/>
</dbReference>
<dbReference type="EMBL" id="JZEX01000081">
    <property type="protein sequence ID" value="KKB12404.1"/>
    <property type="molecule type" value="Genomic_DNA"/>
</dbReference>
<dbReference type="PANTHER" id="PTHR35848:SF6">
    <property type="entry name" value="CUPIN TYPE-2 DOMAIN-CONTAINING PROTEIN"/>
    <property type="match status" value="1"/>
</dbReference>
<dbReference type="AlphaFoldDB" id="A0A0F5FU54"/>
<proteinExistence type="predicted"/>
<dbReference type="STRING" id="443610.VE25_07590"/>
<dbReference type="PATRIC" id="fig|443610.3.peg.4087"/>
<dbReference type="RefSeq" id="WP_046107994.1">
    <property type="nucleotide sequence ID" value="NZ_JZEX01000081.1"/>
</dbReference>
<dbReference type="OrthoDB" id="9791637at2"/>
<feature type="domain" description="Cupin type-2" evidence="2">
    <location>
        <begin position="37"/>
        <end position="107"/>
    </location>
</feature>
<organism evidence="3 4">
    <name type="scientific">Devosia geojensis</name>
    <dbReference type="NCBI Taxonomy" id="443610"/>
    <lineage>
        <taxon>Bacteria</taxon>
        <taxon>Pseudomonadati</taxon>
        <taxon>Pseudomonadota</taxon>
        <taxon>Alphaproteobacteria</taxon>
        <taxon>Hyphomicrobiales</taxon>
        <taxon>Devosiaceae</taxon>
        <taxon>Devosia</taxon>
    </lineage>
</organism>
<name>A0A0F5FU54_9HYPH</name>
<sequence>MSLVKPDSVPTQTFDWGMIKWFITPGATPGAGMTFGEVILLPGEGHTRHNHPEAEEILYVLSGTGLQMVDDKPPYPVGPGDTIYVPTGIYHSTVNDGWEPLRLIAVYNPGGPERDLEALLDFREVPAGTRARLIRG</sequence>
<evidence type="ECO:0000313" key="4">
    <source>
        <dbReference type="Proteomes" id="UP000033632"/>
    </source>
</evidence>
<dbReference type="InterPro" id="IPR014710">
    <property type="entry name" value="RmlC-like_jellyroll"/>
</dbReference>
<dbReference type="Proteomes" id="UP000033632">
    <property type="component" value="Unassembled WGS sequence"/>
</dbReference>
<keyword evidence="4" id="KW-1185">Reference proteome</keyword>
<keyword evidence="1" id="KW-0479">Metal-binding</keyword>
<gene>
    <name evidence="3" type="ORF">VE25_07590</name>
</gene>
<evidence type="ECO:0000259" key="2">
    <source>
        <dbReference type="Pfam" id="PF07883"/>
    </source>
</evidence>
<accession>A0A0F5FU54</accession>
<evidence type="ECO:0000313" key="3">
    <source>
        <dbReference type="EMBL" id="KKB12404.1"/>
    </source>
</evidence>